<reference evidence="3" key="1">
    <citation type="submission" date="2017-09" db="EMBL/GenBank/DDBJ databases">
        <title>Depth-based differentiation of microbial function through sediment-hosted aquifers and enrichment of novel symbionts in the deep terrestrial subsurface.</title>
        <authorList>
            <person name="Probst A.J."/>
            <person name="Ladd B."/>
            <person name="Jarett J.K."/>
            <person name="Geller-Mcgrath D.E."/>
            <person name="Sieber C.M.K."/>
            <person name="Emerson J.B."/>
            <person name="Anantharaman K."/>
            <person name="Thomas B.C."/>
            <person name="Malmstrom R."/>
            <person name="Stieglmeier M."/>
            <person name="Klingl A."/>
            <person name="Woyke T."/>
            <person name="Ryan C.M."/>
            <person name="Banfield J.F."/>
        </authorList>
    </citation>
    <scope>NUCLEOTIDE SEQUENCE [LARGE SCALE GENOMIC DNA]</scope>
</reference>
<evidence type="ECO:0000313" key="3">
    <source>
        <dbReference type="Proteomes" id="UP000231382"/>
    </source>
</evidence>
<protein>
    <recommendedName>
        <fullName evidence="1">Hemerythrin-like domain-containing protein</fullName>
    </recommendedName>
</protein>
<dbReference type="AlphaFoldDB" id="A0A2H0W974"/>
<name>A0A2H0W974_9BACT</name>
<evidence type="ECO:0000313" key="2">
    <source>
        <dbReference type="EMBL" id="PIS07908.1"/>
    </source>
</evidence>
<dbReference type="Gene3D" id="1.20.120.520">
    <property type="entry name" value="nmb1532 protein domain like"/>
    <property type="match status" value="1"/>
</dbReference>
<dbReference type="Proteomes" id="UP000231382">
    <property type="component" value="Unassembled WGS sequence"/>
</dbReference>
<comment type="caution">
    <text evidence="2">The sequence shown here is derived from an EMBL/GenBank/DDBJ whole genome shotgun (WGS) entry which is preliminary data.</text>
</comment>
<dbReference type="EMBL" id="PEZW01000008">
    <property type="protein sequence ID" value="PIS07908.1"/>
    <property type="molecule type" value="Genomic_DNA"/>
</dbReference>
<organism evidence="2 3">
    <name type="scientific">Candidatus Berkelbacteria bacterium CG10_big_fil_rev_8_21_14_0_10_43_13</name>
    <dbReference type="NCBI Taxonomy" id="1974514"/>
    <lineage>
        <taxon>Bacteria</taxon>
        <taxon>Candidatus Berkelbacteria</taxon>
    </lineage>
</organism>
<sequence>MTSKLSKMKKTDDFKFESYLSNYHGRIHRDNLSKTVDHLGKKHPIKLLLNKQQKISQIVTTLEKTKNKFQSCGKFECVTVEQWQLLDQLVKNLKSIDRHFRHEEDLLFPELVEYGFEPEVRQIRIAYRETQQLIGKLISEYENGVKENYAQVSKAVNLIGIDLVKKIRLLHHRESHILYPRVLRVVSGQSSWNRLGAIASAL</sequence>
<dbReference type="Pfam" id="PF01814">
    <property type="entry name" value="Hemerythrin"/>
    <property type="match status" value="1"/>
</dbReference>
<accession>A0A2H0W974</accession>
<dbReference type="InterPro" id="IPR012312">
    <property type="entry name" value="Hemerythrin-like"/>
</dbReference>
<evidence type="ECO:0000259" key="1">
    <source>
        <dbReference type="Pfam" id="PF01814"/>
    </source>
</evidence>
<feature type="domain" description="Hemerythrin-like" evidence="1">
    <location>
        <begin position="45"/>
        <end position="146"/>
    </location>
</feature>
<gene>
    <name evidence="2" type="ORF">COT78_00980</name>
</gene>
<proteinExistence type="predicted"/>